<dbReference type="EMBL" id="CADCTS010000053">
    <property type="protein sequence ID" value="CAA9288832.1"/>
    <property type="molecule type" value="Genomic_DNA"/>
</dbReference>
<gene>
    <name evidence="2" type="ORF">AVDCRST_MAG48-359</name>
</gene>
<reference evidence="2" key="1">
    <citation type="submission" date="2020-02" db="EMBL/GenBank/DDBJ databases">
        <authorList>
            <person name="Meier V. D."/>
        </authorList>
    </citation>
    <scope>NUCLEOTIDE SEQUENCE</scope>
    <source>
        <strain evidence="2">AVDCRST_MAG48</strain>
    </source>
</reference>
<dbReference type="PROSITE" id="PS51186">
    <property type="entry name" value="GNAT"/>
    <property type="match status" value="1"/>
</dbReference>
<feature type="non-terminal residue" evidence="2">
    <location>
        <position position="111"/>
    </location>
</feature>
<dbReference type="GO" id="GO:0016747">
    <property type="term" value="F:acyltransferase activity, transferring groups other than amino-acyl groups"/>
    <property type="evidence" value="ECO:0007669"/>
    <property type="project" value="InterPro"/>
</dbReference>
<dbReference type="InterPro" id="IPR000182">
    <property type="entry name" value="GNAT_dom"/>
</dbReference>
<evidence type="ECO:0000259" key="1">
    <source>
        <dbReference type="PROSITE" id="PS51186"/>
    </source>
</evidence>
<name>A0A6J4JVM7_9ACTN</name>
<accession>A0A6J4JVM7</accession>
<dbReference type="AlphaFoldDB" id="A0A6J4JVM7"/>
<dbReference type="InterPro" id="IPR016181">
    <property type="entry name" value="Acyl_CoA_acyltransferase"/>
</dbReference>
<sequence>MLIRPRTDADVAACVALMRRTHEADGYPRYWRADPEGFLRGAAERAAWVAEDADGALLGHVALHEADGDPTLPAAQRATSLPAARLAVLARLLVAAGARRRGVGRALLERG</sequence>
<feature type="domain" description="N-acetyltransferase" evidence="1">
    <location>
        <begin position="1"/>
        <end position="111"/>
    </location>
</feature>
<dbReference type="SUPFAM" id="SSF55729">
    <property type="entry name" value="Acyl-CoA N-acyltransferases (Nat)"/>
    <property type="match status" value="1"/>
</dbReference>
<dbReference type="Pfam" id="PF00583">
    <property type="entry name" value="Acetyltransf_1"/>
    <property type="match status" value="1"/>
</dbReference>
<organism evidence="2">
    <name type="scientific">uncultured Friedmanniella sp</name>
    <dbReference type="NCBI Taxonomy" id="335381"/>
    <lineage>
        <taxon>Bacteria</taxon>
        <taxon>Bacillati</taxon>
        <taxon>Actinomycetota</taxon>
        <taxon>Actinomycetes</taxon>
        <taxon>Propionibacteriales</taxon>
        <taxon>Nocardioidaceae</taxon>
        <taxon>Friedmanniella</taxon>
        <taxon>environmental samples</taxon>
    </lineage>
</organism>
<dbReference type="Gene3D" id="3.40.630.30">
    <property type="match status" value="1"/>
</dbReference>
<proteinExistence type="predicted"/>
<protein>
    <recommendedName>
        <fullName evidence="1">N-acetyltransferase domain-containing protein</fullName>
    </recommendedName>
</protein>
<evidence type="ECO:0000313" key="2">
    <source>
        <dbReference type="EMBL" id="CAA9288832.1"/>
    </source>
</evidence>